<evidence type="ECO:0000313" key="3">
    <source>
        <dbReference type="Proteomes" id="UP000622552"/>
    </source>
</evidence>
<dbReference type="AlphaFoldDB" id="A0A8J7GK75"/>
<dbReference type="RefSeq" id="WP_197004943.1">
    <property type="nucleotide sequence ID" value="NZ_BONS01000017.1"/>
</dbReference>
<dbReference type="Gene3D" id="1.20.1260.10">
    <property type="match status" value="1"/>
</dbReference>
<name>A0A8J7GK75_9ACTN</name>
<evidence type="ECO:0000313" key="2">
    <source>
        <dbReference type="EMBL" id="MBG6138158.1"/>
    </source>
</evidence>
<organism evidence="2 3">
    <name type="scientific">Longispora fulva</name>
    <dbReference type="NCBI Taxonomy" id="619741"/>
    <lineage>
        <taxon>Bacteria</taxon>
        <taxon>Bacillati</taxon>
        <taxon>Actinomycetota</taxon>
        <taxon>Actinomycetes</taxon>
        <taxon>Micromonosporales</taxon>
        <taxon>Micromonosporaceae</taxon>
        <taxon>Longispora</taxon>
    </lineage>
</organism>
<dbReference type="Pfam" id="PF14530">
    <property type="entry name" value="DUF4439"/>
    <property type="match status" value="1"/>
</dbReference>
<evidence type="ECO:0000259" key="1">
    <source>
        <dbReference type="Pfam" id="PF14530"/>
    </source>
</evidence>
<comment type="caution">
    <text evidence="2">The sequence shown here is derived from an EMBL/GenBank/DDBJ whole genome shotgun (WGS) entry which is preliminary data.</text>
</comment>
<protein>
    <submittedName>
        <fullName evidence="2">Ferritin-like protein</fullName>
    </submittedName>
</protein>
<dbReference type="SUPFAM" id="SSF47240">
    <property type="entry name" value="Ferritin-like"/>
    <property type="match status" value="1"/>
</dbReference>
<sequence length="141" mass="14792">MNAATQLTAALAAEHAAVYGYGVLGSRLDGAALDTARAAETAHRERRDAVIAKLTGAGATPPPAEPVYAPPFPVTDRVSALKLALVIEERAAQAWRAALPVTDGEDRRLALDALVDTAQRAARWRRASGTSPSVVPFPGRQ</sequence>
<feature type="domain" description="DUF4439" evidence="1">
    <location>
        <begin position="7"/>
        <end position="140"/>
    </location>
</feature>
<dbReference type="InterPro" id="IPR012347">
    <property type="entry name" value="Ferritin-like"/>
</dbReference>
<dbReference type="EMBL" id="JADOUF010000001">
    <property type="protein sequence ID" value="MBG6138158.1"/>
    <property type="molecule type" value="Genomic_DNA"/>
</dbReference>
<accession>A0A8J7GK75</accession>
<dbReference type="InterPro" id="IPR009078">
    <property type="entry name" value="Ferritin-like_SF"/>
</dbReference>
<proteinExistence type="predicted"/>
<keyword evidence="3" id="KW-1185">Reference proteome</keyword>
<gene>
    <name evidence="2" type="ORF">IW245_004352</name>
</gene>
<dbReference type="Proteomes" id="UP000622552">
    <property type="component" value="Unassembled WGS sequence"/>
</dbReference>
<reference evidence="2" key="1">
    <citation type="submission" date="2020-11" db="EMBL/GenBank/DDBJ databases">
        <title>Sequencing the genomes of 1000 actinobacteria strains.</title>
        <authorList>
            <person name="Klenk H.-P."/>
        </authorList>
    </citation>
    <scope>NUCLEOTIDE SEQUENCE</scope>
    <source>
        <strain evidence="2">DSM 45356</strain>
    </source>
</reference>
<dbReference type="InterPro" id="IPR029447">
    <property type="entry name" value="DUF4439"/>
</dbReference>
<dbReference type="CDD" id="cd00657">
    <property type="entry name" value="Ferritin_like"/>
    <property type="match status" value="1"/>
</dbReference>